<keyword evidence="4" id="KW-0540">Nuclease</keyword>
<dbReference type="InterPro" id="IPR041373">
    <property type="entry name" value="RT_RNaseH"/>
</dbReference>
<reference evidence="21" key="1">
    <citation type="submission" date="2023-07" db="EMBL/GenBank/DDBJ databases">
        <title>A chromosome-level genome assembly of Lolium multiflorum.</title>
        <authorList>
            <person name="Chen Y."/>
            <person name="Copetti D."/>
            <person name="Kolliker R."/>
            <person name="Studer B."/>
        </authorList>
    </citation>
    <scope>NUCLEOTIDE SEQUENCE</scope>
    <source>
        <strain evidence="21">02402/16</strain>
        <tissue evidence="21">Leaf</tissue>
    </source>
</reference>
<feature type="region of interest" description="Disordered" evidence="17">
    <location>
        <begin position="1999"/>
        <end position="2051"/>
    </location>
</feature>
<feature type="region of interest" description="Disordered" evidence="17">
    <location>
        <begin position="1953"/>
        <end position="1981"/>
    </location>
</feature>
<feature type="compositionally biased region" description="Gly residues" evidence="17">
    <location>
        <begin position="252"/>
        <end position="266"/>
    </location>
</feature>
<dbReference type="InterPro" id="IPR057670">
    <property type="entry name" value="SH3_retrovirus"/>
</dbReference>
<feature type="domain" description="Integrase catalytic" evidence="20">
    <location>
        <begin position="2427"/>
        <end position="2608"/>
    </location>
</feature>
<dbReference type="PROSITE" id="PS50994">
    <property type="entry name" value="INTEGRASE"/>
    <property type="match status" value="2"/>
</dbReference>
<dbReference type="Pfam" id="PF17919">
    <property type="entry name" value="RT_RNaseH_2"/>
    <property type="match status" value="1"/>
</dbReference>
<dbReference type="CDD" id="cd01647">
    <property type="entry name" value="RT_LTR"/>
    <property type="match status" value="2"/>
</dbReference>
<dbReference type="SUPFAM" id="SSF54160">
    <property type="entry name" value="Chromo domain-like"/>
    <property type="match status" value="1"/>
</dbReference>
<keyword evidence="2" id="KW-0808">Transferase</keyword>
<dbReference type="FunFam" id="3.30.70.270:FF:000115">
    <property type="entry name" value="Polyprotein of retroviral origin, putative"/>
    <property type="match status" value="1"/>
</dbReference>
<dbReference type="InterPro" id="IPR041577">
    <property type="entry name" value="RT_RNaseH_2"/>
</dbReference>
<feature type="domain" description="CCHC-type" evidence="18">
    <location>
        <begin position="231"/>
        <end position="246"/>
    </location>
</feature>
<evidence type="ECO:0000256" key="5">
    <source>
        <dbReference type="ARBA" id="ARBA00022723"/>
    </source>
</evidence>
<evidence type="ECO:0000313" key="21">
    <source>
        <dbReference type="EMBL" id="KAK1620336.1"/>
    </source>
</evidence>
<dbReference type="SUPFAM" id="SSF56672">
    <property type="entry name" value="DNA/RNA polymerases"/>
    <property type="match status" value="2"/>
</dbReference>
<dbReference type="InterPro" id="IPR036397">
    <property type="entry name" value="RNaseH_sf"/>
</dbReference>
<dbReference type="InterPro" id="IPR001878">
    <property type="entry name" value="Znf_CCHC"/>
</dbReference>
<feature type="compositionally biased region" description="Basic and acidic residues" evidence="17">
    <location>
        <begin position="2008"/>
        <end position="2018"/>
    </location>
</feature>
<evidence type="ECO:0000256" key="8">
    <source>
        <dbReference type="ARBA" id="ARBA00022801"/>
    </source>
</evidence>
<evidence type="ECO:0000256" key="13">
    <source>
        <dbReference type="ARBA" id="ARBA00023125"/>
    </source>
</evidence>
<evidence type="ECO:0000256" key="17">
    <source>
        <dbReference type="SAM" id="MobiDB-lite"/>
    </source>
</evidence>
<dbReference type="GO" id="GO:0008270">
    <property type="term" value="F:zinc ion binding"/>
    <property type="evidence" value="ECO:0007669"/>
    <property type="project" value="UniProtKB-KW"/>
</dbReference>
<dbReference type="Pfam" id="PF17917">
    <property type="entry name" value="RT_RNaseH"/>
    <property type="match status" value="1"/>
</dbReference>
<dbReference type="InterPro" id="IPR012337">
    <property type="entry name" value="RNaseH-like_sf"/>
</dbReference>
<dbReference type="InterPro" id="IPR043128">
    <property type="entry name" value="Rev_trsase/Diguanyl_cyclase"/>
</dbReference>
<dbReference type="InterPro" id="IPR001584">
    <property type="entry name" value="Integrase_cat-core"/>
</dbReference>
<evidence type="ECO:0000256" key="15">
    <source>
        <dbReference type="ARBA" id="ARBA00023268"/>
    </source>
</evidence>
<dbReference type="Pfam" id="PF07727">
    <property type="entry name" value="RVT_2"/>
    <property type="match status" value="1"/>
</dbReference>
<dbReference type="InterPro" id="IPR056924">
    <property type="entry name" value="SH3_Tf2-1"/>
</dbReference>
<dbReference type="FunFam" id="3.10.10.10:FF:000007">
    <property type="entry name" value="Retrovirus-related Pol polyprotein from transposon 17.6-like Protein"/>
    <property type="match status" value="1"/>
</dbReference>
<dbReference type="InterPro" id="IPR036875">
    <property type="entry name" value="Znf_CCHC_sf"/>
</dbReference>
<evidence type="ECO:0000256" key="2">
    <source>
        <dbReference type="ARBA" id="ARBA00022679"/>
    </source>
</evidence>
<feature type="domain" description="CCHC-type" evidence="18">
    <location>
        <begin position="211"/>
        <end position="226"/>
    </location>
</feature>
<proteinExistence type="predicted"/>
<evidence type="ECO:0000256" key="4">
    <source>
        <dbReference type="ARBA" id="ARBA00022722"/>
    </source>
</evidence>
<evidence type="ECO:0000256" key="9">
    <source>
        <dbReference type="ARBA" id="ARBA00022842"/>
    </source>
</evidence>
<dbReference type="GO" id="GO:0015074">
    <property type="term" value="P:DNA integration"/>
    <property type="evidence" value="ECO:0007669"/>
    <property type="project" value="UniProtKB-KW"/>
</dbReference>
<keyword evidence="13" id="KW-0238">DNA-binding</keyword>
<keyword evidence="9" id="KW-0460">Magnesium</keyword>
<evidence type="ECO:0000256" key="11">
    <source>
        <dbReference type="ARBA" id="ARBA00022918"/>
    </source>
</evidence>
<feature type="domain" description="CCHC-type" evidence="18">
    <location>
        <begin position="1409"/>
        <end position="1424"/>
    </location>
</feature>
<dbReference type="InterPro" id="IPR041588">
    <property type="entry name" value="Integrase_H2C2"/>
</dbReference>
<keyword evidence="7" id="KW-0255">Endonuclease</keyword>
<keyword evidence="3" id="KW-0548">Nucleotidyltransferase</keyword>
<name>A0AAD8RGJ9_LOLMU</name>
<evidence type="ECO:0000259" key="19">
    <source>
        <dbReference type="PROSITE" id="PS50878"/>
    </source>
</evidence>
<dbReference type="Pfam" id="PF00078">
    <property type="entry name" value="RVT_1"/>
    <property type="match status" value="2"/>
</dbReference>
<dbReference type="InterPro" id="IPR050951">
    <property type="entry name" value="Retrovirus_Pol_polyprotein"/>
</dbReference>
<dbReference type="Pfam" id="PF17921">
    <property type="entry name" value="Integrase_H2C2"/>
    <property type="match status" value="2"/>
</dbReference>
<dbReference type="GO" id="GO:0003964">
    <property type="term" value="F:RNA-directed DNA polymerase activity"/>
    <property type="evidence" value="ECO:0007669"/>
    <property type="project" value="UniProtKB-KW"/>
</dbReference>
<dbReference type="InterPro" id="IPR005162">
    <property type="entry name" value="Retrotrans_gag_dom"/>
</dbReference>
<feature type="region of interest" description="Disordered" evidence="17">
    <location>
        <begin position="1377"/>
        <end position="1401"/>
    </location>
</feature>
<keyword evidence="6" id="KW-0064">Aspartyl protease</keyword>
<dbReference type="GO" id="GO:0004519">
    <property type="term" value="F:endonuclease activity"/>
    <property type="evidence" value="ECO:0007669"/>
    <property type="project" value="UniProtKB-KW"/>
</dbReference>
<dbReference type="Pfam" id="PF24626">
    <property type="entry name" value="SH3_Tf2-1"/>
    <property type="match status" value="2"/>
</dbReference>
<keyword evidence="8" id="KW-0378">Hydrolase</keyword>
<feature type="region of interest" description="Disordered" evidence="17">
    <location>
        <begin position="245"/>
        <end position="268"/>
    </location>
</feature>
<evidence type="ECO:0000259" key="20">
    <source>
        <dbReference type="PROSITE" id="PS50994"/>
    </source>
</evidence>
<dbReference type="PROSITE" id="PS50158">
    <property type="entry name" value="ZF_CCHC"/>
    <property type="match status" value="3"/>
</dbReference>
<dbReference type="Gene3D" id="3.30.70.270">
    <property type="match status" value="4"/>
</dbReference>
<keyword evidence="22" id="KW-1185">Reference proteome</keyword>
<evidence type="ECO:0000259" key="18">
    <source>
        <dbReference type="PROSITE" id="PS50158"/>
    </source>
</evidence>
<organism evidence="21 22">
    <name type="scientific">Lolium multiflorum</name>
    <name type="common">Italian ryegrass</name>
    <name type="synonym">Lolium perenne subsp. multiflorum</name>
    <dbReference type="NCBI Taxonomy" id="4521"/>
    <lineage>
        <taxon>Eukaryota</taxon>
        <taxon>Viridiplantae</taxon>
        <taxon>Streptophyta</taxon>
        <taxon>Embryophyta</taxon>
        <taxon>Tracheophyta</taxon>
        <taxon>Spermatophyta</taxon>
        <taxon>Magnoliopsida</taxon>
        <taxon>Liliopsida</taxon>
        <taxon>Poales</taxon>
        <taxon>Poaceae</taxon>
        <taxon>BOP clade</taxon>
        <taxon>Pooideae</taxon>
        <taxon>Poodae</taxon>
        <taxon>Poeae</taxon>
        <taxon>Poeae Chloroplast Group 2 (Poeae type)</taxon>
        <taxon>Loliodinae</taxon>
        <taxon>Loliinae</taxon>
        <taxon>Lolium</taxon>
    </lineage>
</organism>
<feature type="domain" description="Reverse transcriptase" evidence="19">
    <location>
        <begin position="334"/>
        <end position="513"/>
    </location>
</feature>
<dbReference type="Pfam" id="PF14223">
    <property type="entry name" value="Retrotran_gag_2"/>
    <property type="match status" value="1"/>
</dbReference>
<keyword evidence="11" id="KW-0695">RNA-directed DNA polymerase</keyword>
<keyword evidence="16" id="KW-0862">Zinc</keyword>
<keyword evidence="10" id="KW-0229">DNA integration</keyword>
<keyword evidence="16" id="KW-0863">Zinc-finger</keyword>
<dbReference type="FunFam" id="3.10.20.370:FF:000001">
    <property type="entry name" value="Retrovirus-related Pol polyprotein from transposon 17.6-like protein"/>
    <property type="match status" value="1"/>
</dbReference>
<keyword evidence="12" id="KW-0239">DNA-directed DNA polymerase</keyword>
<dbReference type="Gene3D" id="4.10.60.10">
    <property type="entry name" value="Zinc finger, CCHC-type"/>
    <property type="match status" value="2"/>
</dbReference>
<feature type="domain" description="Integrase catalytic" evidence="20">
    <location>
        <begin position="881"/>
        <end position="1046"/>
    </location>
</feature>
<evidence type="ECO:0008006" key="23">
    <source>
        <dbReference type="Google" id="ProtNLM"/>
    </source>
</evidence>
<dbReference type="FunFam" id="3.30.70.270:FF:000020">
    <property type="entry name" value="Transposon Tf2-6 polyprotein-like Protein"/>
    <property type="match status" value="1"/>
</dbReference>
<evidence type="ECO:0000256" key="10">
    <source>
        <dbReference type="ARBA" id="ARBA00022908"/>
    </source>
</evidence>
<dbReference type="GO" id="GO:0003887">
    <property type="term" value="F:DNA-directed DNA polymerase activity"/>
    <property type="evidence" value="ECO:0007669"/>
    <property type="project" value="UniProtKB-KW"/>
</dbReference>
<dbReference type="Pfam" id="PF25597">
    <property type="entry name" value="SH3_retrovirus"/>
    <property type="match status" value="1"/>
</dbReference>
<protein>
    <recommendedName>
        <fullName evidence="23">Reverse transcriptase</fullName>
    </recommendedName>
</protein>
<keyword evidence="1" id="KW-0645">Protease</keyword>
<dbReference type="GO" id="GO:0003677">
    <property type="term" value="F:DNA binding"/>
    <property type="evidence" value="ECO:0007669"/>
    <property type="project" value="UniProtKB-KW"/>
</dbReference>
<evidence type="ECO:0000256" key="3">
    <source>
        <dbReference type="ARBA" id="ARBA00022695"/>
    </source>
</evidence>
<feature type="compositionally biased region" description="Basic residues" evidence="17">
    <location>
        <begin position="1377"/>
        <end position="1390"/>
    </location>
</feature>
<evidence type="ECO:0000256" key="1">
    <source>
        <dbReference type="ARBA" id="ARBA00022670"/>
    </source>
</evidence>
<dbReference type="CDD" id="cd09274">
    <property type="entry name" value="RNase_HI_RT_Ty3"/>
    <property type="match status" value="2"/>
</dbReference>
<evidence type="ECO:0000256" key="12">
    <source>
        <dbReference type="ARBA" id="ARBA00022932"/>
    </source>
</evidence>
<evidence type="ECO:0000256" key="16">
    <source>
        <dbReference type="PROSITE-ProRule" id="PRU00047"/>
    </source>
</evidence>
<comment type="caution">
    <text evidence="21">The sequence shown here is derived from an EMBL/GenBank/DDBJ whole genome shotgun (WGS) entry which is preliminary data.</text>
</comment>
<dbReference type="Gene3D" id="1.10.340.70">
    <property type="match status" value="2"/>
</dbReference>
<accession>A0AAD8RGJ9</accession>
<dbReference type="GO" id="GO:0004190">
    <property type="term" value="F:aspartic-type endopeptidase activity"/>
    <property type="evidence" value="ECO:0007669"/>
    <property type="project" value="UniProtKB-KW"/>
</dbReference>
<dbReference type="Pfam" id="PF00098">
    <property type="entry name" value="zf-CCHC"/>
    <property type="match status" value="3"/>
</dbReference>
<feature type="region of interest" description="Disordered" evidence="17">
    <location>
        <begin position="162"/>
        <end position="195"/>
    </location>
</feature>
<feature type="compositionally biased region" description="Low complexity" evidence="17">
    <location>
        <begin position="184"/>
        <end position="195"/>
    </location>
</feature>
<keyword evidence="15" id="KW-0511">Multifunctional enzyme</keyword>
<dbReference type="SUPFAM" id="SSF53098">
    <property type="entry name" value="Ribonuclease H-like"/>
    <property type="match status" value="2"/>
</dbReference>
<dbReference type="InterPro" id="IPR016197">
    <property type="entry name" value="Chromo-like_dom_sf"/>
</dbReference>
<dbReference type="SUPFAM" id="SSF57756">
    <property type="entry name" value="Retrovirus zinc finger-like domains"/>
    <property type="match status" value="2"/>
</dbReference>
<evidence type="ECO:0000256" key="7">
    <source>
        <dbReference type="ARBA" id="ARBA00022759"/>
    </source>
</evidence>
<dbReference type="PANTHER" id="PTHR37984:SF5">
    <property type="entry name" value="PROTEIN NYNRIN-LIKE"/>
    <property type="match status" value="1"/>
</dbReference>
<dbReference type="FunFam" id="3.30.420.10:FF:000032">
    <property type="entry name" value="Retrovirus-related Pol polyprotein from transposon 297-like Protein"/>
    <property type="match status" value="2"/>
</dbReference>
<dbReference type="Gene3D" id="3.10.10.10">
    <property type="entry name" value="HIV Type 1 Reverse Transcriptase, subunit A, domain 1"/>
    <property type="match status" value="2"/>
</dbReference>
<dbReference type="CDD" id="cd09272">
    <property type="entry name" value="RNase_HI_RT_Ty1"/>
    <property type="match status" value="1"/>
</dbReference>
<dbReference type="SMART" id="SM00343">
    <property type="entry name" value="ZnF_C2HC"/>
    <property type="match status" value="3"/>
</dbReference>
<feature type="region of interest" description="Disordered" evidence="17">
    <location>
        <begin position="1642"/>
        <end position="1683"/>
    </location>
</feature>
<feature type="domain" description="Reverse transcriptase" evidence="19">
    <location>
        <begin position="2062"/>
        <end position="2241"/>
    </location>
</feature>
<evidence type="ECO:0000256" key="14">
    <source>
        <dbReference type="ARBA" id="ARBA00023172"/>
    </source>
</evidence>
<evidence type="ECO:0000313" key="22">
    <source>
        <dbReference type="Proteomes" id="UP001231189"/>
    </source>
</evidence>
<dbReference type="GO" id="GO:0006508">
    <property type="term" value="P:proteolysis"/>
    <property type="evidence" value="ECO:0007669"/>
    <property type="project" value="UniProtKB-KW"/>
</dbReference>
<sequence>MDAEDWLMDTERKLNTVGCNDQEKVRYATHLLCGPAASWWDNIVAVYPDGKVFTWEEFARKFRESNVPESIVELKRREFESLEQKDKAILTYVREFSKLSRYAVEEVNTEDKKKKRFLRGLSPQFKVQLRMMRATEFQELVDAAITLEDDFKQLQEEKRKKAKFEPKRFVSNKPNTSLSFKPRYNNNNNNSSNYYGSRKNQAFQSANQIVCRSCGLTGHFAKDCKKPRIICFGCRQEGHMLKDCPKRNTRGGQSGGGGGYRGGNTGGNWKSKKPFGKLKCTSLEEVVNSDQAVIDREIEFTIDLIPGTAPIAKAPYKMGPKELKELKEQLDDLEQKGFIQESVSPWGSPVIFVDKRDGGRRMCGDYRNLNNVTIKNKYPLPRIQDLFDQVRGAGVFSKIDLRSGYHQIKIKKEDVPKTAFVSRYGHHEYLVVPFGLTNAPAIFMNLMNKIFMPYLDKFVIVFIDDILIYSKNKAEHAEHLRLVLQTLREHQLYAKFSKCEFWLDQVEFLGHVISKDGIVVNPSKVAAVLEWEAPKTVKEIRGFLGMAGYYRRFIEGFSKIAGPMTKLLRKNTPFVWSEECEKSFQTLKEKLTTAPVLAVPEVGKDYTVYCDASKHGLGCVLMQDRKVISYGSRQLRPHEVNYPTHDLELAAVVFALKTWRHFLYGAKCELYTDHKSLKYFFTQKELNMRQKRWLELIKDYDLTINYTPGKANVVADALSRKSTGGVEQEISPELRKEISQAQIQLWEKEAHEGLSALQVADELNVNLKNEIMMGQLDDPFIVEEMRRIDEGRPSEFHRGESGSLWFQKRICVPDIAEIKEVILREAHQTPYSIHPGSTKMYMDLKELFWWNNMKREIAQYVAECHTCQRVKAEHQSPAGKLKPLPIPEWKWEKIGMDFITGLPMTNKKKDMIWVIVDRLTKRAHFLAVNQQDKGEKLIDLYIKEIMSKHGVPKKIVSDRGSVFTSAFWKQLHEALGSKLDYSTAYHPQTGGQTERTNQILEDMLRACALDFGGSWEEHLPLAEFSYNNSYQSSIKMAPFEALYGRKCRSPICWYEAGASKEFNPDYVKEKQQIIDIIRDRLKIAQSRQKSYADQKRRTWEPRVGDMVYLKVSPMKGLQRFGVKGKLNPRYIGPFKILSQNRGLAFELDLPGRLAQVHNVFHVSQLRKCLKTPDEPISHDELELQPDLTYIEKPAKILEESWKQLRNKAIKYCKIQWKHHPEREATWEKEEDLRKTYPELFSLESDLQKRFEHHDPHELMKELKTIFETHAAVECYEASKQFFSCMMEEGSSVSEHMLTMTGHAKKLSDLEIVIPNRLGINRILQSLPPSYKNFVMNYNMQNMNKELPELFAMLKAAEIEIKKEHQVLMVNKTTSFKKQGKSKGKFKKGGKKAATPPMKPKNGPKPDAECYYCKEKGHWKRNCSKYLADLKSGLELKNKRRLLKDEVTMRVGNGSKVDVIAVGTLPLHLPSGLVLSLNNCYFVPALSMNIISGSCLMQDGYSFKSENNGCSIFMNNIFYGRAPEKNETAAFTLNRAPSKSVETTPYELWFNKKPKLSFLKVWGCEAYVKKLQPDKLEPKAEKCVFIGYPKETIGYTFYHRSEGKIFVAKNGTFLEKEFLTKEVTGRKVELDEIDESILVDQSSAVPEVVPVPPTPATEEANDNDHETSNEETTEPRRSTRERATPDWYDPYLNVMIVDNNDEDPATYEEAMMSPDSNKWQEAMKSEMGSMYDNKVWTLVDLPDSRKAVENKWIFKRKTDADGNITVYKARLVAKGFRQIQGVDYDETFSPVAKLKSVRILLAIAAFFDYEIWQMDVKTAFLNGDIEEELYMSGYVFILNGAAVSWASSKQCTVAKSSTESEYIAASEASSEAVWMKRFIVELGVVPSALDPLIIYCDNMGAIANAQEPRSHKRLKHIKLRYHSIREYIEDGEVKICKVHTDLNVADPLTKALPRAKHDQHQNAMGVRYQEETSIARGQEEQLDMKKDVKMDVKLDMELDMKISHGRARKEREAAREEKKKSGRSPARSDRSARRSIASLPNRAPYRTNPEETKEIQKQVQALLDKGYIRISLSPCVVPVILVPKKDGTWRMCVDCRAINNITIRYRHPIPRLEDMLDELSGAAVFTKIDLRSGYHQIRMKEGDEWKTAFKIKFGLYEWLVMPFGLTNAPSTFMRLMNHVLHDFIGKFVVVYFDDILIYSRNESDHIIHIQHVLQVLRDSKIYGNLEKCTFCKDKVIFLGYVVSKHGVEVDVSKIEAIQNWPTPMNVSQVRSFHGLAGFYRRFVPNFSTIAAPLNELTKKGVVFEWGVAQDHAFDELKRLLTSAPLLALSDFNKQFEIECDASGIGIGGVLMQEGRPIAYFSEKLSGAKLNYPIYDKELYALIRVLEVLQHYLWPKEFIIHFDHEALKYMKAQSTLHRLLCDLYATDHDFAEPYRLCALGKAWEKYHIHDGFLFRANKLCVPESSVRLLLLQESHAGGLMGHFGREKTLLMLADHFYWPKMRRDVDREIVRLHGVPKTIVSDRDVNFMSYFWKTLWGKLGTKLLFSTTCHPQTDGQTEVVNRTLSQLLRSMIKKNLKEWEECLPHVEFAYNRAVHSTTELCPFEVVYGFKPITPLDLLPLPIHERVNMEASKRADFVRKIHVKTKELIEKKGKSNAARMNKKRKEMLFKPGDMVWVHFCKDRFPKLRKSKLKPRGAGPYKVLAKINDNAYSIDLPVDEFGVSNSFNVADLTPYDGEDLGASRSTPFEGGR</sequence>
<dbReference type="Gene3D" id="3.10.20.370">
    <property type="match status" value="1"/>
</dbReference>
<dbReference type="Pfam" id="PF03732">
    <property type="entry name" value="Retrotrans_gag"/>
    <property type="match status" value="1"/>
</dbReference>
<evidence type="ECO:0000256" key="6">
    <source>
        <dbReference type="ARBA" id="ARBA00022750"/>
    </source>
</evidence>
<feature type="compositionally biased region" description="Basic and acidic residues" evidence="17">
    <location>
        <begin position="1661"/>
        <end position="1683"/>
    </location>
</feature>
<gene>
    <name evidence="21" type="ORF">QYE76_025853</name>
</gene>
<keyword evidence="5" id="KW-0479">Metal-binding</keyword>
<dbReference type="EMBL" id="JAUUTY010000006">
    <property type="protein sequence ID" value="KAK1620336.1"/>
    <property type="molecule type" value="Genomic_DNA"/>
</dbReference>
<dbReference type="InterPro" id="IPR000477">
    <property type="entry name" value="RT_dom"/>
</dbReference>
<dbReference type="PANTHER" id="PTHR37984">
    <property type="entry name" value="PROTEIN CBG26694"/>
    <property type="match status" value="1"/>
</dbReference>
<dbReference type="GO" id="GO:0006310">
    <property type="term" value="P:DNA recombination"/>
    <property type="evidence" value="ECO:0007669"/>
    <property type="project" value="UniProtKB-KW"/>
</dbReference>
<keyword evidence="14" id="KW-0233">DNA recombination</keyword>
<dbReference type="Gene3D" id="3.30.420.10">
    <property type="entry name" value="Ribonuclease H-like superfamily/Ribonuclease H"/>
    <property type="match status" value="2"/>
</dbReference>
<dbReference type="InterPro" id="IPR043502">
    <property type="entry name" value="DNA/RNA_pol_sf"/>
</dbReference>
<dbReference type="Proteomes" id="UP001231189">
    <property type="component" value="Unassembled WGS sequence"/>
</dbReference>
<dbReference type="InterPro" id="IPR013103">
    <property type="entry name" value="RVT_2"/>
</dbReference>
<dbReference type="PROSITE" id="PS50878">
    <property type="entry name" value="RT_POL"/>
    <property type="match status" value="2"/>
</dbReference>